<dbReference type="SUPFAM" id="SSF52096">
    <property type="entry name" value="ClpP/crotonase"/>
    <property type="match status" value="1"/>
</dbReference>
<evidence type="ECO:0000313" key="1">
    <source>
        <dbReference type="EMBL" id="CDX20074.1"/>
    </source>
</evidence>
<sequence>MEGWDLKHPARHSMTFHDDSVSHEQDRSVPSRDKLLFQPNISINGLIDDETVSFFLGRLETVRKDGQDMIMELNTSGGDADAARRVALEVRLFRRHSGRNAFCVGKTKVYSAGVTIFAAFPKQNRFLTEDAVLLVHERRMETSIALNGPMQSCIQVVREQLALLETSQRLEMEGFRELVEGSSLSADELYRQATQNCYIHAAEALTLGMIGGVLR</sequence>
<protein>
    <recommendedName>
        <fullName evidence="3">Peptidase S14 ClpP</fullName>
    </recommendedName>
</protein>
<reference evidence="2" key="1">
    <citation type="submission" date="2014-08" db="EMBL/GenBank/DDBJ databases">
        <authorList>
            <person name="Moulin L."/>
        </authorList>
    </citation>
    <scope>NUCLEOTIDE SEQUENCE [LARGE SCALE GENOMIC DNA]</scope>
</reference>
<proteinExistence type="predicted"/>
<dbReference type="InterPro" id="IPR029045">
    <property type="entry name" value="ClpP/crotonase-like_dom_sf"/>
</dbReference>
<dbReference type="AlphaFoldDB" id="A0A090DT86"/>
<dbReference type="STRING" id="69974.MPLDJ20_70001"/>
<name>A0A090DT86_MESPL</name>
<evidence type="ECO:0000313" key="2">
    <source>
        <dbReference type="Proteomes" id="UP000045285"/>
    </source>
</evidence>
<organism evidence="1 2">
    <name type="scientific">Mesorhizobium plurifarium</name>
    <dbReference type="NCBI Taxonomy" id="69974"/>
    <lineage>
        <taxon>Bacteria</taxon>
        <taxon>Pseudomonadati</taxon>
        <taxon>Pseudomonadota</taxon>
        <taxon>Alphaproteobacteria</taxon>
        <taxon>Hyphomicrobiales</taxon>
        <taxon>Phyllobacteriaceae</taxon>
        <taxon>Mesorhizobium</taxon>
    </lineage>
</organism>
<dbReference type="Proteomes" id="UP000045285">
    <property type="component" value="Unassembled WGS sequence"/>
</dbReference>
<dbReference type="InterPro" id="IPR023562">
    <property type="entry name" value="ClpP/TepA"/>
</dbReference>
<evidence type="ECO:0008006" key="3">
    <source>
        <dbReference type="Google" id="ProtNLM"/>
    </source>
</evidence>
<dbReference type="Pfam" id="PF00574">
    <property type="entry name" value="CLP_protease"/>
    <property type="match status" value="1"/>
</dbReference>
<gene>
    <name evidence="1" type="ORF">MPL3356_300251</name>
</gene>
<keyword evidence="2" id="KW-1185">Reference proteome</keyword>
<dbReference type="Gene3D" id="3.90.226.10">
    <property type="entry name" value="2-enoyl-CoA Hydratase, Chain A, domain 1"/>
    <property type="match status" value="1"/>
</dbReference>
<accession>A0A090DT86</accession>
<dbReference type="EMBL" id="CCMZ01000024">
    <property type="protein sequence ID" value="CDX20074.1"/>
    <property type="molecule type" value="Genomic_DNA"/>
</dbReference>